<comment type="caution">
    <text evidence="4">The sequence shown here is derived from an EMBL/GenBank/DDBJ whole genome shotgun (WGS) entry which is preliminary data.</text>
</comment>
<dbReference type="PANTHER" id="PTHR46401:SF2">
    <property type="entry name" value="GLYCOSYLTRANSFERASE WBBK-RELATED"/>
    <property type="match status" value="1"/>
</dbReference>
<keyword evidence="1" id="KW-0808">Transferase</keyword>
<dbReference type="Pfam" id="PF13439">
    <property type="entry name" value="Glyco_transf_4"/>
    <property type="match status" value="1"/>
</dbReference>
<gene>
    <name evidence="4" type="ORF">QWI16_13760</name>
</gene>
<dbReference type="SUPFAM" id="SSF53756">
    <property type="entry name" value="UDP-Glycosyltransferase/glycogen phosphorylase"/>
    <property type="match status" value="1"/>
</dbReference>
<organism evidence="4 5">
    <name type="scientific">Gilvimarinus algae</name>
    <dbReference type="NCBI Taxonomy" id="3058037"/>
    <lineage>
        <taxon>Bacteria</taxon>
        <taxon>Pseudomonadati</taxon>
        <taxon>Pseudomonadota</taxon>
        <taxon>Gammaproteobacteria</taxon>
        <taxon>Cellvibrionales</taxon>
        <taxon>Cellvibrionaceae</taxon>
        <taxon>Gilvimarinus</taxon>
    </lineage>
</organism>
<dbReference type="Proteomes" id="UP001168380">
    <property type="component" value="Unassembled WGS sequence"/>
</dbReference>
<dbReference type="EMBL" id="JAULRT010000060">
    <property type="protein sequence ID" value="MDO3383242.1"/>
    <property type="molecule type" value="Genomic_DNA"/>
</dbReference>
<dbReference type="Gene3D" id="3.40.50.2000">
    <property type="entry name" value="Glycogen Phosphorylase B"/>
    <property type="match status" value="1"/>
</dbReference>
<feature type="domain" description="Glycosyltransferase subfamily 4-like N-terminal" evidence="3">
    <location>
        <begin position="35"/>
        <end position="144"/>
    </location>
</feature>
<dbReference type="InterPro" id="IPR001296">
    <property type="entry name" value="Glyco_trans_1"/>
</dbReference>
<keyword evidence="5" id="KW-1185">Reference proteome</keyword>
<dbReference type="PANTHER" id="PTHR46401">
    <property type="entry name" value="GLYCOSYLTRANSFERASE WBBK-RELATED"/>
    <property type="match status" value="1"/>
</dbReference>
<dbReference type="CDD" id="cd03809">
    <property type="entry name" value="GT4_MtfB-like"/>
    <property type="match status" value="1"/>
</dbReference>
<proteinExistence type="predicted"/>
<dbReference type="Pfam" id="PF00534">
    <property type="entry name" value="Glycos_transf_1"/>
    <property type="match status" value="1"/>
</dbReference>
<dbReference type="InterPro" id="IPR028098">
    <property type="entry name" value="Glyco_trans_4-like_N"/>
</dbReference>
<evidence type="ECO:0000259" key="2">
    <source>
        <dbReference type="Pfam" id="PF00534"/>
    </source>
</evidence>
<evidence type="ECO:0000256" key="1">
    <source>
        <dbReference type="ARBA" id="ARBA00022679"/>
    </source>
</evidence>
<protein>
    <submittedName>
        <fullName evidence="4">Glycosyltransferase family 1 protein</fullName>
    </submittedName>
</protein>
<feature type="domain" description="Glycosyl transferase family 1" evidence="2">
    <location>
        <begin position="163"/>
        <end position="318"/>
    </location>
</feature>
<reference evidence="4" key="1">
    <citation type="submission" date="2023-07" db="EMBL/GenBank/DDBJ databases">
        <title>Gilvimarinus algae sp. nov., isolated from the surface of Kelp.</title>
        <authorList>
            <person name="Sun Y.Y."/>
            <person name="Gong Y."/>
            <person name="Du Z.J."/>
        </authorList>
    </citation>
    <scope>NUCLEOTIDE SEQUENCE</scope>
    <source>
        <strain evidence="4">SDUM040014</strain>
    </source>
</reference>
<accession>A0ABT8TGN0</accession>
<sequence>MMALASSDIDWYLYARSDASCRELPSAKRLRQDHLHEHIGRVLAPVLSLPIWSWRDKPDVFWAPAHRLPLWLPPTTAGVVTIHDLAWNRVPETLRRTTRLLDRSLMAHSVMSAERVIAVSHATAADVAERWPAAGKRTCVIHNAAESLPPPVPLTSVAPGLQERGYLLFVGTPEPRKNLPRLLEAYAMASRMQPEFPPLVIAGGNGWGGENLKALIAQRQLAGRVHLLGPVTDPRLAALYANALCLVMPSLYEGFGLPIVEALRYGLPVVTSDNSSMPEVAGPAGLLVDSLTPDSIANGLRRIVQDLPLQVSLAKAAEAQASLFCWDRAAEATLSVLCEAAAARRSTSSRN</sequence>
<evidence type="ECO:0000313" key="5">
    <source>
        <dbReference type="Proteomes" id="UP001168380"/>
    </source>
</evidence>
<evidence type="ECO:0000259" key="3">
    <source>
        <dbReference type="Pfam" id="PF13439"/>
    </source>
</evidence>
<evidence type="ECO:0000313" key="4">
    <source>
        <dbReference type="EMBL" id="MDO3383242.1"/>
    </source>
</evidence>
<name>A0ABT8TGN0_9GAMM</name>